<organism evidence="3 4">
    <name type="scientific">Ancylostoma caninum</name>
    <name type="common">Dog hookworm</name>
    <dbReference type="NCBI Taxonomy" id="29170"/>
    <lineage>
        <taxon>Eukaryota</taxon>
        <taxon>Metazoa</taxon>
        <taxon>Ecdysozoa</taxon>
        <taxon>Nematoda</taxon>
        <taxon>Chromadorea</taxon>
        <taxon>Rhabditida</taxon>
        <taxon>Rhabditina</taxon>
        <taxon>Rhabditomorpha</taxon>
        <taxon>Strongyloidea</taxon>
        <taxon>Ancylostomatidae</taxon>
        <taxon>Ancylostomatinae</taxon>
        <taxon>Ancylostoma</taxon>
    </lineage>
</organism>
<name>A0A368G957_ANCCA</name>
<dbReference type="EMBL" id="JOJR01000318">
    <property type="protein sequence ID" value="RCN39829.1"/>
    <property type="molecule type" value="Genomic_DNA"/>
</dbReference>
<evidence type="ECO:0000313" key="4">
    <source>
        <dbReference type="Proteomes" id="UP000252519"/>
    </source>
</evidence>
<dbReference type="Pfam" id="PF01400">
    <property type="entry name" value="Astacin"/>
    <property type="match status" value="1"/>
</dbReference>
<proteinExistence type="predicted"/>
<dbReference type="InterPro" id="IPR001506">
    <property type="entry name" value="Peptidase_M12A"/>
</dbReference>
<dbReference type="PROSITE" id="PS51864">
    <property type="entry name" value="ASTACIN"/>
    <property type="match status" value="1"/>
</dbReference>
<comment type="caution">
    <text evidence="3">The sequence shown here is derived from an EMBL/GenBank/DDBJ whole genome shotgun (WGS) entry which is preliminary data.</text>
</comment>
<evidence type="ECO:0000259" key="2">
    <source>
        <dbReference type="PROSITE" id="PS51864"/>
    </source>
</evidence>
<gene>
    <name evidence="3" type="ORF">ANCCAN_14226</name>
</gene>
<evidence type="ECO:0000256" key="1">
    <source>
        <dbReference type="PROSITE-ProRule" id="PRU01211"/>
    </source>
</evidence>
<dbReference type="OrthoDB" id="291007at2759"/>
<protein>
    <recommendedName>
        <fullName evidence="2">Peptidase M12A domain-containing protein</fullName>
    </recommendedName>
</protein>
<dbReference type="AlphaFoldDB" id="A0A368G957"/>
<feature type="domain" description="Peptidase M12A" evidence="2">
    <location>
        <begin position="90"/>
        <end position="151"/>
    </location>
</feature>
<sequence length="151" mass="16960">MFLKDPFPVGIGCDHYCSLFSPSSPSLRYCRAADPGMALIVTTLLYIIWSSGLNPVVLSADVVKEYEDSENNGLGNSPVKRENGERMARQAVIDRDQHRKWLDGVNYVFSANASDRLKTCFRKAASAWEQDSCINFKEFGTEEGDYLYVTD</sequence>
<evidence type="ECO:0000313" key="3">
    <source>
        <dbReference type="EMBL" id="RCN39829.1"/>
    </source>
</evidence>
<comment type="caution">
    <text evidence="1">Lacks conserved residue(s) required for the propagation of feature annotation.</text>
</comment>
<keyword evidence="4" id="KW-1185">Reference proteome</keyword>
<reference evidence="3 4" key="1">
    <citation type="submission" date="2014-10" db="EMBL/GenBank/DDBJ databases">
        <title>Draft genome of the hookworm Ancylostoma caninum.</title>
        <authorList>
            <person name="Mitreva M."/>
        </authorList>
    </citation>
    <scope>NUCLEOTIDE SEQUENCE [LARGE SCALE GENOMIC DNA]</scope>
    <source>
        <strain evidence="3 4">Baltimore</strain>
    </source>
</reference>
<dbReference type="SUPFAM" id="SSF55486">
    <property type="entry name" value="Metalloproteases ('zincins'), catalytic domain"/>
    <property type="match status" value="1"/>
</dbReference>
<dbReference type="Gene3D" id="3.40.390.10">
    <property type="entry name" value="Collagenase (Catalytic Domain)"/>
    <property type="match status" value="1"/>
</dbReference>
<dbReference type="GO" id="GO:0004222">
    <property type="term" value="F:metalloendopeptidase activity"/>
    <property type="evidence" value="ECO:0007669"/>
    <property type="project" value="InterPro"/>
</dbReference>
<dbReference type="InterPro" id="IPR024079">
    <property type="entry name" value="MetalloPept_cat_dom_sf"/>
</dbReference>
<feature type="non-terminal residue" evidence="3">
    <location>
        <position position="151"/>
    </location>
</feature>
<dbReference type="Proteomes" id="UP000252519">
    <property type="component" value="Unassembled WGS sequence"/>
</dbReference>
<dbReference type="GO" id="GO:0006508">
    <property type="term" value="P:proteolysis"/>
    <property type="evidence" value="ECO:0007669"/>
    <property type="project" value="InterPro"/>
</dbReference>
<accession>A0A368G957</accession>